<dbReference type="Gene3D" id="2.60.120.10">
    <property type="entry name" value="Jelly Rolls"/>
    <property type="match status" value="1"/>
</dbReference>
<keyword evidence="2" id="KW-0238">DNA-binding</keyword>
<evidence type="ECO:0000256" key="2">
    <source>
        <dbReference type="ARBA" id="ARBA00023125"/>
    </source>
</evidence>
<keyword evidence="1" id="KW-0805">Transcription regulation</keyword>
<dbReference type="Proteomes" id="UP000078599">
    <property type="component" value="Unassembled WGS sequence"/>
</dbReference>
<keyword evidence="3" id="KW-0804">Transcription</keyword>
<dbReference type="InterPro" id="IPR012318">
    <property type="entry name" value="HTH_CRP"/>
</dbReference>
<dbReference type="PANTHER" id="PTHR24567:SF74">
    <property type="entry name" value="HTH-TYPE TRANSCRIPTIONAL REGULATOR ARCR"/>
    <property type="match status" value="1"/>
</dbReference>
<evidence type="ECO:0000256" key="1">
    <source>
        <dbReference type="ARBA" id="ARBA00023015"/>
    </source>
</evidence>
<feature type="domain" description="HTH crp-type" evidence="4">
    <location>
        <begin position="196"/>
        <end position="262"/>
    </location>
</feature>
<dbReference type="SUPFAM" id="SSF51206">
    <property type="entry name" value="cAMP-binding domain-like"/>
    <property type="match status" value="1"/>
</dbReference>
<reference evidence="5 6" key="1">
    <citation type="submission" date="2015-03" db="EMBL/GenBank/DDBJ databases">
        <authorList>
            <person name="Regsiter A."/>
            <person name="william w."/>
        </authorList>
    </citation>
    <scope>NUCLEOTIDE SEQUENCE [LARGE SCALE GENOMIC DNA]</scope>
    <source>
        <strain evidence="5 6">CB1</strain>
    </source>
</reference>
<comment type="caution">
    <text evidence="5">The sequence shown here is derived from an EMBL/GenBank/DDBJ whole genome shotgun (WGS) entry which is preliminary data.</text>
</comment>
<dbReference type="Pfam" id="PF13545">
    <property type="entry name" value="HTH_Crp_2"/>
    <property type="match status" value="1"/>
</dbReference>
<proteinExistence type="predicted"/>
<dbReference type="SUPFAM" id="SSF46785">
    <property type="entry name" value="Winged helix' DNA-binding domain"/>
    <property type="match status" value="1"/>
</dbReference>
<accession>A0ABM9T1L1</accession>
<evidence type="ECO:0000313" key="6">
    <source>
        <dbReference type="Proteomes" id="UP000078599"/>
    </source>
</evidence>
<dbReference type="InterPro" id="IPR036390">
    <property type="entry name" value="WH_DNA-bd_sf"/>
</dbReference>
<protein>
    <submittedName>
        <fullName evidence="5">Bacterial regulatory protein, Crp</fullName>
    </submittedName>
</protein>
<dbReference type="PANTHER" id="PTHR24567">
    <property type="entry name" value="CRP FAMILY TRANSCRIPTIONAL REGULATORY PROTEIN"/>
    <property type="match status" value="1"/>
</dbReference>
<evidence type="ECO:0000313" key="5">
    <source>
        <dbReference type="EMBL" id="CQR27842.1"/>
    </source>
</evidence>
<gene>
    <name evidence="5" type="ORF">THICB1_110232</name>
</gene>
<dbReference type="EMBL" id="CTRI01000003">
    <property type="protein sequence ID" value="CQR27842.1"/>
    <property type="molecule type" value="Genomic_DNA"/>
</dbReference>
<dbReference type="InterPro" id="IPR050397">
    <property type="entry name" value="Env_Response_Regulators"/>
</dbReference>
<dbReference type="PROSITE" id="PS51063">
    <property type="entry name" value="HTH_CRP_2"/>
    <property type="match status" value="1"/>
</dbReference>
<sequence length="297" mass="32549">MQAGPHDPPIAMCGSKRTPRRFGRIVSASVPDATHGPVWAASRHALDVLFTKAFLFTAQNALIQRLPRIEQRRLLKRCEPVELVFAAMLGAPGQQTAHAYFPVNGYVSLLQQTGAQAPLEVGMVGREGMLGAELALGVTTTPLLALVRGSGAAWRIEQSALQEALAQSLALRQGLHRYVYVLLAQRAAAVSCQRFHLIEARLARQLLMSQDRAHADTFHVTHEDLAQMLGVRRVGVTVAAGELQRSGLIAYHRGDLRVVNRIALQSRACSCYALDQRIYDASMQDKAPERAERNFAS</sequence>
<evidence type="ECO:0000256" key="3">
    <source>
        <dbReference type="ARBA" id="ARBA00023163"/>
    </source>
</evidence>
<name>A0ABM9T1L1_THIA3</name>
<keyword evidence="6" id="KW-1185">Reference proteome</keyword>
<evidence type="ECO:0000259" key="4">
    <source>
        <dbReference type="PROSITE" id="PS51063"/>
    </source>
</evidence>
<dbReference type="InterPro" id="IPR014710">
    <property type="entry name" value="RmlC-like_jellyroll"/>
</dbReference>
<dbReference type="SMART" id="SM00419">
    <property type="entry name" value="HTH_CRP"/>
    <property type="match status" value="1"/>
</dbReference>
<dbReference type="InterPro" id="IPR018490">
    <property type="entry name" value="cNMP-bd_dom_sf"/>
</dbReference>
<organism evidence="5 6">
    <name type="scientific">Thiomonas arsenitoxydans (strain DSM 22701 / CIP 110005 / 3As)</name>
    <dbReference type="NCBI Taxonomy" id="426114"/>
    <lineage>
        <taxon>Bacteria</taxon>
        <taxon>Pseudomonadati</taxon>
        <taxon>Pseudomonadota</taxon>
        <taxon>Betaproteobacteria</taxon>
        <taxon>Burkholderiales</taxon>
        <taxon>Thiomonas</taxon>
    </lineage>
</organism>